<accession>A0A550I766</accession>
<dbReference type="EMBL" id="VHSF01000001">
    <property type="protein sequence ID" value="TRO66817.1"/>
    <property type="molecule type" value="Genomic_DNA"/>
</dbReference>
<dbReference type="AlphaFoldDB" id="A0A550I766"/>
<reference evidence="1 2" key="1">
    <citation type="submission" date="2019-06" db="EMBL/GenBank/DDBJ databases">
        <title>Gramella sabulilitoris sp. nov., isolated from a marine sand.</title>
        <authorList>
            <person name="Yoon J.-H."/>
        </authorList>
    </citation>
    <scope>NUCLEOTIDE SEQUENCE [LARGE SCALE GENOMIC DNA]</scope>
    <source>
        <strain evidence="1 2">HSMS-1</strain>
    </source>
</reference>
<dbReference type="OrthoDB" id="1447344at2"/>
<proteinExistence type="predicted"/>
<keyword evidence="2" id="KW-1185">Reference proteome</keyword>
<dbReference type="Proteomes" id="UP000315131">
    <property type="component" value="Unassembled WGS sequence"/>
</dbReference>
<organism evidence="1 2">
    <name type="scientific">Christiangramia sabulilitoris</name>
    <dbReference type="NCBI Taxonomy" id="2583991"/>
    <lineage>
        <taxon>Bacteria</taxon>
        <taxon>Pseudomonadati</taxon>
        <taxon>Bacteroidota</taxon>
        <taxon>Flavobacteriia</taxon>
        <taxon>Flavobacteriales</taxon>
        <taxon>Flavobacteriaceae</taxon>
        <taxon>Christiangramia</taxon>
    </lineage>
</organism>
<comment type="caution">
    <text evidence="1">The sequence shown here is derived from an EMBL/GenBank/DDBJ whole genome shotgun (WGS) entry which is preliminary data.</text>
</comment>
<gene>
    <name evidence="1" type="ORF">FGM01_02685</name>
</gene>
<sequence length="185" mass="21572">MNHNFYFILILIFCSVGCKETVQDTNLKSTNSSENTRSEFDKPNKNIPVTDTIIKDDLVYEWIEELLNKADHDEEFSKIKKPVENRYNPDIIDTLINLNSQLDQIKIYSSDNSKILKSARIQNDNSDLKNLKIGMSKSQFNKVLKENISSQIKSLIISNLEQTNIFEFQFQDQILTEINYYGYLD</sequence>
<dbReference type="RefSeq" id="WP_143409596.1">
    <property type="nucleotide sequence ID" value="NZ_VHSF01000001.1"/>
</dbReference>
<evidence type="ECO:0000313" key="1">
    <source>
        <dbReference type="EMBL" id="TRO66817.1"/>
    </source>
</evidence>
<name>A0A550I766_9FLAO</name>
<evidence type="ECO:0000313" key="2">
    <source>
        <dbReference type="Proteomes" id="UP000315131"/>
    </source>
</evidence>
<protein>
    <submittedName>
        <fullName evidence="1">Uncharacterized protein</fullName>
    </submittedName>
</protein>